<dbReference type="PANTHER" id="PTHR30409">
    <property type="entry name" value="CARBAMATE KINASE"/>
    <property type="match status" value="1"/>
</dbReference>
<feature type="domain" description="Aspartate/glutamate/uridylate kinase" evidence="5">
    <location>
        <begin position="1"/>
        <end position="276"/>
    </location>
</feature>
<dbReference type="NCBIfam" id="NF009008">
    <property type="entry name" value="PRK12354.1"/>
    <property type="match status" value="1"/>
</dbReference>
<comment type="similarity">
    <text evidence="1 4">Belongs to the carbamate kinase family.</text>
</comment>
<dbReference type="InterPro" id="IPR036393">
    <property type="entry name" value="AceGlu_kinase-like_sf"/>
</dbReference>
<dbReference type="Proteomes" id="UP000611640">
    <property type="component" value="Chromosome"/>
</dbReference>
<dbReference type="Gene3D" id="3.40.1160.10">
    <property type="entry name" value="Acetylglutamate kinase-like"/>
    <property type="match status" value="1"/>
</dbReference>
<evidence type="ECO:0000256" key="2">
    <source>
        <dbReference type="ARBA" id="ARBA00022679"/>
    </source>
</evidence>
<protein>
    <recommendedName>
        <fullName evidence="4">Carbamate kinase</fullName>
    </recommendedName>
</protein>
<keyword evidence="3 4" id="KW-0418">Kinase</keyword>
<dbReference type="RefSeq" id="WP_203960822.1">
    <property type="nucleotide sequence ID" value="NZ_AP023355.1"/>
</dbReference>
<evidence type="ECO:0000256" key="4">
    <source>
        <dbReference type="PIRNR" id="PIRNR000723"/>
    </source>
</evidence>
<evidence type="ECO:0000256" key="1">
    <source>
        <dbReference type="ARBA" id="ARBA00011066"/>
    </source>
</evidence>
<reference evidence="6 7" key="1">
    <citation type="submission" date="2020-08" db="EMBL/GenBank/DDBJ databases">
        <title>Whole genome shotgun sequence of Actinocatenispora thailandica NBRC 105041.</title>
        <authorList>
            <person name="Komaki H."/>
            <person name="Tamura T."/>
        </authorList>
    </citation>
    <scope>NUCLEOTIDE SEQUENCE [LARGE SCALE GENOMIC DNA]</scope>
    <source>
        <strain evidence="6 7">NBRC 105041</strain>
    </source>
</reference>
<dbReference type="AlphaFoldDB" id="A0A7R7HWJ4"/>
<dbReference type="GO" id="GO:0005829">
    <property type="term" value="C:cytosol"/>
    <property type="evidence" value="ECO:0007669"/>
    <property type="project" value="TreeGrafter"/>
</dbReference>
<dbReference type="PIRSF" id="PIRSF000723">
    <property type="entry name" value="Carbamate_kin"/>
    <property type="match status" value="1"/>
</dbReference>
<evidence type="ECO:0000313" key="7">
    <source>
        <dbReference type="Proteomes" id="UP000611640"/>
    </source>
</evidence>
<gene>
    <name evidence="6" type="ORF">Athai_15420</name>
</gene>
<name>A0A7R7HWJ4_9ACTN</name>
<keyword evidence="7" id="KW-1185">Reference proteome</keyword>
<sequence length="327" mass="33969">MLIVIALGGNALLQRHDKPDAGIQHIRARQAVRAVAPLAADHQLVITHGNGPQVGLLAVESTQDATLDGPYPLDVLGAESEGMIGHWLSLELRNALPSTPVASLLTQTLVDEGDPAYHNPTKFIGIGYEPHTAHAIAEQHGWTLRRDGNTWRRVVPSPEPQDILDIEVLELLLRNGTIPVCAGGGGVPVVRTADGQLAGTDAVIDKDLTAALIATRLHADALLMLTDVAHVEQHWGTPLARPLHRATPAQLRQMSFAAGSMAPKVEAACRFVEQHGATGRAAVAGIGRLADAADILAGHAGTLVAGAPVAASAPPVRAGGPAAPPAT</sequence>
<dbReference type="InterPro" id="IPR001048">
    <property type="entry name" value="Asp/Glu/Uridylate_kinase"/>
</dbReference>
<dbReference type="PANTHER" id="PTHR30409:SF1">
    <property type="entry name" value="CARBAMATE KINASE-RELATED"/>
    <property type="match status" value="1"/>
</dbReference>
<dbReference type="CDD" id="cd04235">
    <property type="entry name" value="AAK_CK"/>
    <property type="match status" value="1"/>
</dbReference>
<evidence type="ECO:0000259" key="5">
    <source>
        <dbReference type="Pfam" id="PF00696"/>
    </source>
</evidence>
<dbReference type="InterPro" id="IPR003964">
    <property type="entry name" value="Carb_kinase"/>
</dbReference>
<dbReference type="GO" id="GO:0008804">
    <property type="term" value="F:carbamate kinase activity"/>
    <property type="evidence" value="ECO:0007669"/>
    <property type="project" value="InterPro"/>
</dbReference>
<dbReference type="GO" id="GO:0019546">
    <property type="term" value="P:L-arginine deiminase pathway"/>
    <property type="evidence" value="ECO:0007669"/>
    <property type="project" value="TreeGrafter"/>
</dbReference>
<dbReference type="KEGG" id="atl:Athai_15420"/>
<dbReference type="EMBL" id="AP023355">
    <property type="protein sequence ID" value="BCJ34039.1"/>
    <property type="molecule type" value="Genomic_DNA"/>
</dbReference>
<proteinExistence type="inferred from homology"/>
<evidence type="ECO:0000256" key="3">
    <source>
        <dbReference type="ARBA" id="ARBA00022777"/>
    </source>
</evidence>
<organism evidence="6 7">
    <name type="scientific">Actinocatenispora thailandica</name>
    <dbReference type="NCBI Taxonomy" id="227318"/>
    <lineage>
        <taxon>Bacteria</taxon>
        <taxon>Bacillati</taxon>
        <taxon>Actinomycetota</taxon>
        <taxon>Actinomycetes</taxon>
        <taxon>Micromonosporales</taxon>
        <taxon>Micromonosporaceae</taxon>
        <taxon>Actinocatenispora</taxon>
    </lineage>
</organism>
<evidence type="ECO:0000313" key="6">
    <source>
        <dbReference type="EMBL" id="BCJ34039.1"/>
    </source>
</evidence>
<accession>A0A7R7HWJ4</accession>
<dbReference type="Pfam" id="PF00696">
    <property type="entry name" value="AA_kinase"/>
    <property type="match status" value="1"/>
</dbReference>
<keyword evidence="2 4" id="KW-0808">Transferase</keyword>
<dbReference type="SUPFAM" id="SSF53633">
    <property type="entry name" value="Carbamate kinase-like"/>
    <property type="match status" value="1"/>
</dbReference>
<dbReference type="PRINTS" id="PR01469">
    <property type="entry name" value="CARBMTKINASE"/>
</dbReference>